<dbReference type="SUPFAM" id="SSF52374">
    <property type="entry name" value="Nucleotidylyl transferase"/>
    <property type="match status" value="1"/>
</dbReference>
<dbReference type="RefSeq" id="WP_014092174.1">
    <property type="nucleotide sequence ID" value="NC_016011.1"/>
</dbReference>
<evidence type="ECO:0000256" key="8">
    <source>
        <dbReference type="ARBA" id="ARBA00022741"/>
    </source>
</evidence>
<dbReference type="InterPro" id="IPR014729">
    <property type="entry name" value="Rossmann-like_a/b/a_fold"/>
</dbReference>
<comment type="similarity">
    <text evidence="2">Belongs to the RibF family.</text>
</comment>
<dbReference type="Gene3D" id="3.40.50.620">
    <property type="entry name" value="HUPs"/>
    <property type="match status" value="1"/>
</dbReference>
<dbReference type="InterPro" id="IPR015864">
    <property type="entry name" value="FAD_synthase"/>
</dbReference>
<comment type="catalytic activity">
    <reaction evidence="11">
        <text>FMN + ATP + H(+) = FAD + diphosphate</text>
        <dbReference type="Rhea" id="RHEA:17237"/>
        <dbReference type="ChEBI" id="CHEBI:15378"/>
        <dbReference type="ChEBI" id="CHEBI:30616"/>
        <dbReference type="ChEBI" id="CHEBI:33019"/>
        <dbReference type="ChEBI" id="CHEBI:57692"/>
        <dbReference type="ChEBI" id="CHEBI:58210"/>
        <dbReference type="EC" id="2.7.7.2"/>
    </reaction>
</comment>
<dbReference type="OrthoDB" id="9803667at2"/>
<dbReference type="GeneID" id="57075659"/>
<keyword evidence="7" id="KW-0548">Nucleotidyltransferase</keyword>
<dbReference type="HOGENOM" id="CLU_048437_0_2_9"/>
<dbReference type="GO" id="GO:0009398">
    <property type="term" value="P:FMN biosynthetic process"/>
    <property type="evidence" value="ECO:0007669"/>
    <property type="project" value="TreeGrafter"/>
</dbReference>
<evidence type="ECO:0000256" key="6">
    <source>
        <dbReference type="ARBA" id="ARBA00022679"/>
    </source>
</evidence>
<evidence type="ECO:0000313" key="13">
    <source>
        <dbReference type="EMBL" id="CBW85148.1"/>
    </source>
</evidence>
<evidence type="ECO:0000256" key="1">
    <source>
        <dbReference type="ARBA" id="ARBA00004726"/>
    </source>
</evidence>
<dbReference type="GO" id="GO:0003919">
    <property type="term" value="F:FMN adenylyltransferase activity"/>
    <property type="evidence" value="ECO:0007669"/>
    <property type="project" value="UniProtKB-EC"/>
</dbReference>
<dbReference type="PANTHER" id="PTHR22749">
    <property type="entry name" value="RIBOFLAVIN KINASE/FMN ADENYLYLTRANSFERASE"/>
    <property type="match status" value="1"/>
</dbReference>
<keyword evidence="4" id="KW-0285">Flavoprotein</keyword>
<keyword evidence="6" id="KW-0808">Transferase</keyword>
<dbReference type="GO" id="GO:0005524">
    <property type="term" value="F:ATP binding"/>
    <property type="evidence" value="ECO:0007669"/>
    <property type="project" value="UniProtKB-KW"/>
</dbReference>
<evidence type="ECO:0000256" key="2">
    <source>
        <dbReference type="ARBA" id="ARBA00010214"/>
    </source>
</evidence>
<dbReference type="InterPro" id="IPR023468">
    <property type="entry name" value="Riboflavin_kinase"/>
</dbReference>
<keyword evidence="10" id="KW-0067">ATP-binding</keyword>
<evidence type="ECO:0000256" key="7">
    <source>
        <dbReference type="ARBA" id="ARBA00022695"/>
    </source>
</evidence>
<reference evidence="13 14" key="1">
    <citation type="journal article" date="2011" name="J. Bacteriol.">
        <title>Complete genome sequence of the animal pathogen Listeria ivanovii, which provides insights into host specificities and evolution of the genus Listeria.</title>
        <authorList>
            <person name="Buchrieser C."/>
            <person name="Rusniok C."/>
            <person name="Garrido P."/>
            <person name="Hain T."/>
            <person name="Scortti M."/>
            <person name="Lampidis R."/>
            <person name="Karst U."/>
            <person name="Chakraborty T."/>
            <person name="Cossart P."/>
            <person name="Kreft J."/>
            <person name="Vazquez-Boland J.A."/>
            <person name="Goebel W."/>
            <person name="Glaser P."/>
        </authorList>
    </citation>
    <scope>NUCLEOTIDE SEQUENCE [LARGE SCALE GENOMIC DNA]</scope>
    <source>
        <strain evidence="14">ATCC BAA-678 / PAM 55</strain>
    </source>
</reference>
<keyword evidence="5" id="KW-0288">FMN</keyword>
<dbReference type="KEGG" id="liv:LIV_0670"/>
<protein>
    <recommendedName>
        <fullName evidence="3">FAD synthase</fullName>
        <ecNumber evidence="3">2.7.7.2</ecNumber>
    </recommendedName>
</protein>
<organism evidence="13 14">
    <name type="scientific">Listeria ivanovii (strain ATCC BAA-678 / PAM 55)</name>
    <dbReference type="NCBI Taxonomy" id="881621"/>
    <lineage>
        <taxon>Bacteria</taxon>
        <taxon>Bacillati</taxon>
        <taxon>Bacillota</taxon>
        <taxon>Bacilli</taxon>
        <taxon>Bacillales</taxon>
        <taxon>Listeriaceae</taxon>
        <taxon>Listeria</taxon>
    </lineage>
</organism>
<dbReference type="GO" id="GO:0008531">
    <property type="term" value="F:riboflavin kinase activity"/>
    <property type="evidence" value="ECO:0007669"/>
    <property type="project" value="TreeGrafter"/>
</dbReference>
<feature type="domain" description="FAD synthetase" evidence="12">
    <location>
        <begin position="12"/>
        <end position="166"/>
    </location>
</feature>
<dbReference type="GO" id="GO:0009231">
    <property type="term" value="P:riboflavin biosynthetic process"/>
    <property type="evidence" value="ECO:0007669"/>
    <property type="project" value="InterPro"/>
</dbReference>
<dbReference type="EC" id="2.7.7.2" evidence="3"/>
<evidence type="ECO:0000313" key="14">
    <source>
        <dbReference type="Proteomes" id="UP000001286"/>
    </source>
</evidence>
<evidence type="ECO:0000256" key="11">
    <source>
        <dbReference type="ARBA" id="ARBA00049494"/>
    </source>
</evidence>
<evidence type="ECO:0000259" key="12">
    <source>
        <dbReference type="Pfam" id="PF06574"/>
    </source>
</evidence>
<evidence type="ECO:0000256" key="5">
    <source>
        <dbReference type="ARBA" id="ARBA00022643"/>
    </source>
</evidence>
<proteinExistence type="inferred from homology"/>
<keyword evidence="8" id="KW-0547">Nucleotide-binding</keyword>
<dbReference type="GO" id="GO:0006747">
    <property type="term" value="P:FAD biosynthetic process"/>
    <property type="evidence" value="ECO:0007669"/>
    <property type="project" value="UniProtKB-UniPathway"/>
</dbReference>
<dbReference type="eggNOG" id="COG0196">
    <property type="taxonomic scope" value="Bacteria"/>
</dbReference>
<evidence type="ECO:0000256" key="3">
    <source>
        <dbReference type="ARBA" id="ARBA00012393"/>
    </source>
</evidence>
<accession>G2ZCZ3</accession>
<sequence length="250" mass="28214">MEVSHVMLEPNEDSRPSVLTIGKFDGVHIGHQTILNKALSIKKEQEILTAISFSPHPLWALKQIEIYREMLTPRMEKERWLAHFGVNHLIETAFTPKYAETTPEQFVESHLSQLNLSHIIVGSEFNFGKGRDSDVELLRDLCAPRNIGVTSVPVIETNHTKISSTNIRAFIRRGHFQEAEELLGHPWYITGTVKNGEMIGLDDYVLPETGGYQTDTTPANITNARTIQLDLPDGVHQIHITSKLLKEVGY</sequence>
<gene>
    <name evidence="13" type="ordered locus">LIV_0670</name>
</gene>
<dbReference type="UniPathway" id="UPA00277">
    <property type="reaction ID" value="UER00407"/>
</dbReference>
<dbReference type="PANTHER" id="PTHR22749:SF6">
    <property type="entry name" value="RIBOFLAVIN KINASE"/>
    <property type="match status" value="1"/>
</dbReference>
<evidence type="ECO:0000256" key="9">
    <source>
        <dbReference type="ARBA" id="ARBA00022827"/>
    </source>
</evidence>
<keyword evidence="13" id="KW-0418">Kinase</keyword>
<dbReference type="Proteomes" id="UP000001286">
    <property type="component" value="Chromosome"/>
</dbReference>
<name>G2ZCZ3_LISIP</name>
<dbReference type="EMBL" id="FR687253">
    <property type="protein sequence ID" value="CBW85148.1"/>
    <property type="molecule type" value="Genomic_DNA"/>
</dbReference>
<dbReference type="AlphaFoldDB" id="G2ZCZ3"/>
<keyword evidence="9" id="KW-0274">FAD</keyword>
<evidence type="ECO:0000256" key="4">
    <source>
        <dbReference type="ARBA" id="ARBA00022630"/>
    </source>
</evidence>
<evidence type="ECO:0000256" key="10">
    <source>
        <dbReference type="ARBA" id="ARBA00022840"/>
    </source>
</evidence>
<dbReference type="CDD" id="cd02064">
    <property type="entry name" value="FAD_synthetase_N"/>
    <property type="match status" value="1"/>
</dbReference>
<dbReference type="Pfam" id="PF06574">
    <property type="entry name" value="FAD_syn"/>
    <property type="match status" value="1"/>
</dbReference>
<dbReference type="FunFam" id="3.40.50.620:FF:000021">
    <property type="entry name" value="Riboflavin biosynthesis protein"/>
    <property type="match status" value="1"/>
</dbReference>
<comment type="pathway">
    <text evidence="1">Cofactor biosynthesis; FAD biosynthesis; FAD from FMN: step 1/1.</text>
</comment>